<keyword evidence="2" id="KW-1185">Reference proteome</keyword>
<dbReference type="EMBL" id="JANRMS010000643">
    <property type="protein sequence ID" value="KAJ3536430.1"/>
    <property type="molecule type" value="Genomic_DNA"/>
</dbReference>
<reference evidence="1" key="1">
    <citation type="submission" date="2022-08" db="EMBL/GenBank/DDBJ databases">
        <title>Genome Sequence of Fusarium decemcellulare.</title>
        <authorList>
            <person name="Buettner E."/>
        </authorList>
    </citation>
    <scope>NUCLEOTIDE SEQUENCE</scope>
    <source>
        <strain evidence="1">Babe19</strain>
    </source>
</reference>
<name>A0ACC1SC54_9HYPO</name>
<evidence type="ECO:0000313" key="2">
    <source>
        <dbReference type="Proteomes" id="UP001148629"/>
    </source>
</evidence>
<evidence type="ECO:0000313" key="1">
    <source>
        <dbReference type="EMBL" id="KAJ3536430.1"/>
    </source>
</evidence>
<organism evidence="1 2">
    <name type="scientific">Fusarium decemcellulare</name>
    <dbReference type="NCBI Taxonomy" id="57161"/>
    <lineage>
        <taxon>Eukaryota</taxon>
        <taxon>Fungi</taxon>
        <taxon>Dikarya</taxon>
        <taxon>Ascomycota</taxon>
        <taxon>Pezizomycotina</taxon>
        <taxon>Sordariomycetes</taxon>
        <taxon>Hypocreomycetidae</taxon>
        <taxon>Hypocreales</taxon>
        <taxon>Nectriaceae</taxon>
        <taxon>Fusarium</taxon>
        <taxon>Fusarium decemcellulare species complex</taxon>
    </lineage>
</organism>
<comment type="caution">
    <text evidence="1">The sequence shown here is derived from an EMBL/GenBank/DDBJ whole genome shotgun (WGS) entry which is preliminary data.</text>
</comment>
<protein>
    <submittedName>
        <fullName evidence="1">Uncharacterized protein</fullName>
    </submittedName>
</protein>
<gene>
    <name evidence="1" type="ORF">NM208_g6717</name>
</gene>
<sequence length="259" mass="27881">MGFWSSLVNSTAQVTHWLSNNAGSIKKAAEVIFKVAGVPLMTEEELAEEGGNILPTLKSHLHGVEKKLLTKAVEGFPQPKVPAGYTLKVVDLAALWPTPSAHKDIKVVPEIGIDINKLLTYEKVPTSAGSPPEDAIREENLALAIKQDPDSLQAGGSYNSATLSVQWNGSRGVATIMSDAVTDMLKRAQGQVKFSEPAVVDGTRFKYQFRSSTEMGPAEVAGMLSSSTSFVIGPPPEKDPHRLTRMPTVRVSNLQTFIS</sequence>
<dbReference type="Proteomes" id="UP001148629">
    <property type="component" value="Unassembled WGS sequence"/>
</dbReference>
<accession>A0ACC1SC54</accession>
<proteinExistence type="predicted"/>